<evidence type="ECO:0000313" key="4">
    <source>
        <dbReference type="Proteomes" id="UP000190777"/>
    </source>
</evidence>
<dbReference type="RefSeq" id="WP_079326041.1">
    <property type="nucleotide sequence ID" value="NZ_UGQF01000001.1"/>
</dbReference>
<gene>
    <name evidence="3" type="ORF">B5J93_08750</name>
</gene>
<dbReference type="PROSITE" id="PS51257">
    <property type="entry name" value="PROKAR_LIPOPROTEIN"/>
    <property type="match status" value="1"/>
</dbReference>
<dbReference type="PANTHER" id="PTHR11799:SF12">
    <property type="entry name" value="PARAOXONASE-RELATED"/>
    <property type="match status" value="1"/>
</dbReference>
<feature type="signal peptide" evidence="1">
    <location>
        <begin position="1"/>
        <end position="27"/>
    </location>
</feature>
<organism evidence="3 4">
    <name type="scientific">Moraxella equi</name>
    <dbReference type="NCBI Taxonomy" id="60442"/>
    <lineage>
        <taxon>Bacteria</taxon>
        <taxon>Pseudomonadati</taxon>
        <taxon>Pseudomonadota</taxon>
        <taxon>Gammaproteobacteria</taxon>
        <taxon>Moraxellales</taxon>
        <taxon>Moraxellaceae</taxon>
        <taxon>Moraxella</taxon>
    </lineage>
</organism>
<keyword evidence="1" id="KW-0732">Signal</keyword>
<accession>A0ABX3NGI7</accession>
<evidence type="ECO:0000259" key="2">
    <source>
        <dbReference type="Pfam" id="PF08450"/>
    </source>
</evidence>
<dbReference type="Proteomes" id="UP000190777">
    <property type="component" value="Unassembled WGS sequence"/>
</dbReference>
<dbReference type="SUPFAM" id="SSF63829">
    <property type="entry name" value="Calcium-dependent phosphotriesterase"/>
    <property type="match status" value="1"/>
</dbReference>
<dbReference type="Gene3D" id="2.120.10.30">
    <property type="entry name" value="TolB, C-terminal domain"/>
    <property type="match status" value="1"/>
</dbReference>
<dbReference type="Pfam" id="PF08450">
    <property type="entry name" value="SGL"/>
    <property type="match status" value="1"/>
</dbReference>
<sequence length="372" mass="40537">MMKTFASTALALTLATLGVACTPINQAIHSTPSTQTTNISTANISTAKEVAQLSYIENLKSPEDLVQIPNSKWIIASGMTHHSGLYLIDSQSKTTARLIAPKASAPSAEFKNSQPQPHADEMQIHGLSIRAIGGGKSLLYAVNHNGFDKNIARETIEIFEVNANTAAPSITWLGNVPMPKDDKGRYLAGNSVVSGADGAIYTTVMMHPHNTLEDMFAGKTTGAVYRWTPTTQKFEKLQGTEFNGNNGIELSKDGKFIYVAHMKKLSKLTNTNPAKVVATSELNYGVFDNLHWAGDKLITAGSRTQNCGETMTYDCLKDFHITTINPNNLAITPLYQGKYSKDFSGVSTVLPVGKTYYLGSFYRDKMAYFESK</sequence>
<proteinExistence type="predicted"/>
<feature type="domain" description="SMP-30/Gluconolactonase/LRE-like region" evidence="2">
    <location>
        <begin position="182"/>
        <end position="260"/>
    </location>
</feature>
<dbReference type="EMBL" id="MXAP01000084">
    <property type="protein sequence ID" value="OPH36968.1"/>
    <property type="molecule type" value="Genomic_DNA"/>
</dbReference>
<reference evidence="3 4" key="1">
    <citation type="submission" date="2017-03" db="EMBL/GenBank/DDBJ databases">
        <title>Draft genome sequence of Moraxella equi CCUG 4950T type strain.</title>
        <authorList>
            <person name="Salva-Serra F."/>
            <person name="Engstrom-Jakobsson H."/>
            <person name="Thorell K."/>
            <person name="Jaen-Luchoro D."/>
            <person name="Gonzales-Siles L."/>
            <person name="Karlsson R."/>
            <person name="Yazdan S."/>
            <person name="Boulund F."/>
            <person name="Johnning A."/>
            <person name="Engstrand L."/>
            <person name="Kristiansson E."/>
            <person name="Moore E."/>
        </authorList>
    </citation>
    <scope>NUCLEOTIDE SEQUENCE [LARGE SCALE GENOMIC DNA]</scope>
    <source>
        <strain evidence="3 4">CCUG 4950</strain>
    </source>
</reference>
<evidence type="ECO:0000313" key="3">
    <source>
        <dbReference type="EMBL" id="OPH36968.1"/>
    </source>
</evidence>
<dbReference type="PANTHER" id="PTHR11799">
    <property type="entry name" value="PARAOXONASE"/>
    <property type="match status" value="1"/>
</dbReference>
<name>A0ABX3NGI7_9GAMM</name>
<comment type="caution">
    <text evidence="3">The sequence shown here is derived from an EMBL/GenBank/DDBJ whole genome shotgun (WGS) entry which is preliminary data.</text>
</comment>
<protein>
    <recommendedName>
        <fullName evidence="2">SMP-30/Gluconolactonase/LRE-like region domain-containing protein</fullName>
    </recommendedName>
</protein>
<keyword evidence="4" id="KW-1185">Reference proteome</keyword>
<feature type="chain" id="PRO_5046561810" description="SMP-30/Gluconolactonase/LRE-like region domain-containing protein" evidence="1">
    <location>
        <begin position="28"/>
        <end position="372"/>
    </location>
</feature>
<evidence type="ECO:0000256" key="1">
    <source>
        <dbReference type="SAM" id="SignalP"/>
    </source>
</evidence>
<dbReference type="InterPro" id="IPR051288">
    <property type="entry name" value="Serum_paraoxonase/arylesterase"/>
</dbReference>
<dbReference type="InterPro" id="IPR013658">
    <property type="entry name" value="SGL"/>
</dbReference>
<dbReference type="InterPro" id="IPR011042">
    <property type="entry name" value="6-blade_b-propeller_TolB-like"/>
</dbReference>